<evidence type="ECO:0000256" key="3">
    <source>
        <dbReference type="RuleBase" id="RU003719"/>
    </source>
</evidence>
<dbReference type="PANTHER" id="PTHR43026:SF1">
    <property type="entry name" value="2-HYDROXYACID DEHYDROGENASE HOMOLOG 1-RELATED"/>
    <property type="match status" value="1"/>
</dbReference>
<protein>
    <submittedName>
        <fullName evidence="6">D-lactate dehydrogenase</fullName>
    </submittedName>
</protein>
<dbReference type="InterPro" id="IPR006139">
    <property type="entry name" value="D-isomer_2_OHA_DH_cat_dom"/>
</dbReference>
<feature type="domain" description="D-isomer specific 2-hydroxyacid dehydrogenase catalytic" evidence="4">
    <location>
        <begin position="12"/>
        <end position="317"/>
    </location>
</feature>
<dbReference type="GO" id="GO:0008720">
    <property type="term" value="F:D-lactate dehydrogenase (NAD+) activity"/>
    <property type="evidence" value="ECO:0007669"/>
    <property type="project" value="TreeGrafter"/>
</dbReference>
<name>A0A286F742_9BACT</name>
<dbReference type="Pfam" id="PF02826">
    <property type="entry name" value="2-Hacid_dh_C"/>
    <property type="match status" value="1"/>
</dbReference>
<evidence type="ECO:0000259" key="5">
    <source>
        <dbReference type="Pfam" id="PF02826"/>
    </source>
</evidence>
<dbReference type="AlphaFoldDB" id="A0A286F742"/>
<comment type="similarity">
    <text evidence="1 3">Belongs to the D-isomer specific 2-hydroxyacid dehydrogenase family.</text>
</comment>
<dbReference type="GO" id="GO:0051287">
    <property type="term" value="F:NAD binding"/>
    <property type="evidence" value="ECO:0007669"/>
    <property type="project" value="InterPro"/>
</dbReference>
<evidence type="ECO:0000313" key="6">
    <source>
        <dbReference type="EMBL" id="SOD78674.1"/>
    </source>
</evidence>
<proteinExistence type="inferred from homology"/>
<evidence type="ECO:0000256" key="2">
    <source>
        <dbReference type="ARBA" id="ARBA00023027"/>
    </source>
</evidence>
<dbReference type="SUPFAM" id="SSF51735">
    <property type="entry name" value="NAD(P)-binding Rossmann-fold domains"/>
    <property type="match status" value="1"/>
</dbReference>
<dbReference type="EMBL" id="OCNH01000001">
    <property type="protein sequence ID" value="SOD78674.1"/>
    <property type="molecule type" value="Genomic_DNA"/>
</dbReference>
<dbReference type="RefSeq" id="WP_097124291.1">
    <property type="nucleotide sequence ID" value="NZ_OCNH01000001.1"/>
</dbReference>
<organism evidence="6 7">
    <name type="scientific">Spirosoma fluviale</name>
    <dbReference type="NCBI Taxonomy" id="1597977"/>
    <lineage>
        <taxon>Bacteria</taxon>
        <taxon>Pseudomonadati</taxon>
        <taxon>Bacteroidota</taxon>
        <taxon>Cytophagia</taxon>
        <taxon>Cytophagales</taxon>
        <taxon>Cytophagaceae</taxon>
        <taxon>Spirosoma</taxon>
    </lineage>
</organism>
<dbReference type="Gene3D" id="3.40.50.720">
    <property type="entry name" value="NAD(P)-binding Rossmann-like Domain"/>
    <property type="match status" value="2"/>
</dbReference>
<dbReference type="PANTHER" id="PTHR43026">
    <property type="entry name" value="2-HYDROXYACID DEHYDROGENASE HOMOLOG 1-RELATED"/>
    <property type="match status" value="1"/>
</dbReference>
<keyword evidence="7" id="KW-1185">Reference proteome</keyword>
<dbReference type="Pfam" id="PF00389">
    <property type="entry name" value="2-Hacid_dh"/>
    <property type="match status" value="1"/>
</dbReference>
<keyword evidence="2" id="KW-0520">NAD</keyword>
<reference evidence="7" key="1">
    <citation type="submission" date="2017-09" db="EMBL/GenBank/DDBJ databases">
        <authorList>
            <person name="Varghese N."/>
            <person name="Submissions S."/>
        </authorList>
    </citation>
    <scope>NUCLEOTIDE SEQUENCE [LARGE SCALE GENOMIC DNA]</scope>
    <source>
        <strain evidence="7">DSM 29961</strain>
    </source>
</reference>
<dbReference type="SUPFAM" id="SSF52283">
    <property type="entry name" value="Formate/glycerate dehydrogenase catalytic domain-like"/>
    <property type="match status" value="1"/>
</dbReference>
<dbReference type="InterPro" id="IPR058205">
    <property type="entry name" value="D-LDH-like"/>
</dbReference>
<evidence type="ECO:0000256" key="1">
    <source>
        <dbReference type="ARBA" id="ARBA00005854"/>
    </source>
</evidence>
<evidence type="ECO:0000259" key="4">
    <source>
        <dbReference type="Pfam" id="PF00389"/>
    </source>
</evidence>
<accession>A0A286F742</accession>
<feature type="domain" description="D-isomer specific 2-hydroxyacid dehydrogenase NAD-binding" evidence="5">
    <location>
        <begin position="106"/>
        <end position="296"/>
    </location>
</feature>
<keyword evidence="3" id="KW-0560">Oxidoreductase</keyword>
<dbReference type="OrthoDB" id="1522997at2"/>
<dbReference type="Proteomes" id="UP000219452">
    <property type="component" value="Unassembled WGS sequence"/>
</dbReference>
<evidence type="ECO:0000313" key="7">
    <source>
        <dbReference type="Proteomes" id="UP000219452"/>
    </source>
</evidence>
<dbReference type="InterPro" id="IPR036291">
    <property type="entry name" value="NAD(P)-bd_dom_sf"/>
</dbReference>
<gene>
    <name evidence="6" type="ORF">SAMN06269250_0582</name>
</gene>
<sequence>MKAIAFSVGSFEEPLLRDTNHELTLVADQLSMDTVDQATGYEAVLIFGTDDASRPVLTRLHQLGIRYLLTRSAGTDHIDQATADELGIDVKSIPAYSPGAIAEYAVALMLALGRHLREATDNARQFDFKLTRQLVGFELRGKTVGIAGYGNIGQALARILTGFGCQLLAYDAKPEAAQAESEVPIELVSLEDLLTRSDIISLHLPLTEQTQGLFKRETFDRMKRGAMLINTGRGATLNTTDALEALRSGQLGYLGIDVYEHEHGLFFEDRSNSETPDPLIEELLSLPNVLVTGHQAFLTQEALDAIVSQSMAILDDWAH</sequence>
<dbReference type="InterPro" id="IPR006140">
    <property type="entry name" value="D-isomer_DH_NAD-bd"/>
</dbReference>